<protein>
    <submittedName>
        <fullName evidence="2">Pif-3</fullName>
    </submittedName>
</protein>
<dbReference type="RefSeq" id="YP_009186791.1">
    <property type="nucleotide sequence ID" value="NC_028636.1"/>
</dbReference>
<dbReference type="KEGG" id="vg:26382555"/>
<feature type="transmembrane region" description="Helical" evidence="1">
    <location>
        <begin position="6"/>
        <end position="24"/>
    </location>
</feature>
<dbReference type="Proteomes" id="UP000201917">
    <property type="component" value="Segment"/>
</dbReference>
<keyword evidence="1" id="KW-0812">Transmembrane</keyword>
<evidence type="ECO:0000313" key="2">
    <source>
        <dbReference type="EMBL" id="AIU41339.1"/>
    </source>
</evidence>
<accession>A0A097P959</accession>
<proteinExistence type="predicted"/>
<evidence type="ECO:0000256" key="1">
    <source>
        <dbReference type="SAM" id="Phobius"/>
    </source>
</evidence>
<dbReference type="EMBL" id="KJ676450">
    <property type="protein sequence ID" value="AIU41339.1"/>
    <property type="molecule type" value="Genomic_DNA"/>
</dbReference>
<dbReference type="Pfam" id="PF05006">
    <property type="entry name" value="PIF3"/>
    <property type="match status" value="1"/>
</dbReference>
<organism evidence="2 3">
    <name type="scientific">Sucra jujuba nucleopolyhedrovirus</name>
    <dbReference type="NCBI Taxonomy" id="1563660"/>
    <lineage>
        <taxon>Viruses</taxon>
        <taxon>Viruses incertae sedis</taxon>
        <taxon>Naldaviricetes</taxon>
        <taxon>Lefavirales</taxon>
        <taxon>Baculoviridae</taxon>
        <taxon>Alphabaculovirus</taxon>
        <taxon>Alphabaculovirus sujujubae</taxon>
    </lineage>
</organism>
<dbReference type="GeneID" id="26382555"/>
<sequence length="207" mass="23510">MNFTSYYVGFLLLLLVFFILYIFTMRYVRQLFILQEQEIEADTQNPMTLVFSQNGIVDCVQTKLPCVSNRQCTDNCALQNAIGVLECDQGFCVLRDPQIAGNRPDDFECDPKLGLVKVFAASEFVVDQLCISLYRDVFDDLGDPRPYVCDSGDINVDLVERPFSIEDCRCSNGFTRMVFNQTALARSIPVCIPNLSANLFSRIYNEV</sequence>
<keyword evidence="1" id="KW-0472">Membrane</keyword>
<evidence type="ECO:0000313" key="3">
    <source>
        <dbReference type="Proteomes" id="UP000201917"/>
    </source>
</evidence>
<dbReference type="InterPro" id="IPR007703">
    <property type="entry name" value="PIF3"/>
</dbReference>
<name>A0A097P959_9ABAC</name>
<dbReference type="OrthoDB" id="9997at10239"/>
<reference evidence="2 3" key="1">
    <citation type="journal article" date="2014" name="PLoS ONE">
        <title>Genomic Sequencing and Analysis of Sucra jujuba Nucleopolyhedrovirus.</title>
        <authorList>
            <person name="Liu X."/>
            <person name="Yin F."/>
            <person name="Zhu Z."/>
            <person name="Hou D."/>
            <person name="Wang J."/>
            <person name="Zhang L."/>
            <person name="Wang M."/>
            <person name="Wang H."/>
            <person name="Hu Z."/>
            <person name="Deng F."/>
        </authorList>
    </citation>
    <scope>NUCLEOTIDE SEQUENCE [LARGE SCALE GENOMIC DNA]</scope>
    <source>
        <strain evidence="2">473</strain>
    </source>
</reference>
<keyword evidence="1" id="KW-1133">Transmembrane helix</keyword>
<keyword evidence="3" id="KW-1185">Reference proteome</keyword>